<evidence type="ECO:0000256" key="1">
    <source>
        <dbReference type="ARBA" id="ARBA00007553"/>
    </source>
</evidence>
<organism evidence="6 7">
    <name type="scientific">Pelusios castaneus</name>
    <name type="common">West African mud turtle</name>
    <dbReference type="NCBI Taxonomy" id="367368"/>
    <lineage>
        <taxon>Eukaryota</taxon>
        <taxon>Metazoa</taxon>
        <taxon>Chordata</taxon>
        <taxon>Craniata</taxon>
        <taxon>Vertebrata</taxon>
        <taxon>Euteleostomi</taxon>
        <taxon>Archelosauria</taxon>
        <taxon>Testudinata</taxon>
        <taxon>Testudines</taxon>
        <taxon>Pleurodira</taxon>
        <taxon>Pelomedusidae</taxon>
        <taxon>Pelusios</taxon>
    </lineage>
</organism>
<evidence type="ECO:0000259" key="4">
    <source>
        <dbReference type="SMART" id="SM00644"/>
    </source>
</evidence>
<sequence length="355" mass="39578">MEWDPIQCHSPNAGLSPSPWKLLILFWIVHLASVTASCPTIVSRSQWGARSPKSRTPLKTPVPLVIIHHTEGNLCSSLASCSKEVKGIQNYHLDKRGWADIGYNFLIGEDGRVYEGRGWRTMGSHARKVNRISLGFSFLGSFSSTAPNAAALNAAKKLIQCAISRGYLSRSYTLKGHRNVMPTSCPGNALYAIIRMWPSGGPDPPSKNVSLAIPVKYIILHHTSGNRCNSKDACLQRVKHIQKYHMGKKGWPDIGYNFLIGEDGRVYEGRGWHTIGTHTKGWNEKSLGFSFLGTFFYRAPNATALNAAESLIQCAISEGYLSRRYTLKGHRRVSKTDCPWNVLYKTISKWPKFKS</sequence>
<dbReference type="Ensembl" id="ENSPCET00000024727.1">
    <property type="protein sequence ID" value="ENSPCEP00000023931.1"/>
    <property type="gene ID" value="ENSPCEG00000018114.1"/>
</dbReference>
<feature type="domain" description="Peptidoglycan recognition protein family" evidence="5">
    <location>
        <begin position="201"/>
        <end position="334"/>
    </location>
</feature>
<dbReference type="Pfam" id="PF01510">
    <property type="entry name" value="Amidase_2"/>
    <property type="match status" value="2"/>
</dbReference>
<reference evidence="6" key="2">
    <citation type="submission" date="2025-09" db="UniProtKB">
        <authorList>
            <consortium name="Ensembl"/>
        </authorList>
    </citation>
    <scope>IDENTIFICATION</scope>
</reference>
<comment type="similarity">
    <text evidence="1">Belongs to the N-acetylmuramoyl-L-alanine amidase 2 family.</text>
</comment>
<dbReference type="CDD" id="cd06583">
    <property type="entry name" value="PGRP"/>
    <property type="match status" value="2"/>
</dbReference>
<feature type="domain" description="N-acetylmuramoyl-L-alanine amidase" evidence="4">
    <location>
        <begin position="51"/>
        <end position="187"/>
    </location>
</feature>
<protein>
    <recommendedName>
        <fullName evidence="8">Peptidoglycan recognition protein 3</fullName>
    </recommendedName>
</protein>
<dbReference type="Proteomes" id="UP000694393">
    <property type="component" value="Unplaced"/>
</dbReference>
<dbReference type="PANTHER" id="PTHR11022">
    <property type="entry name" value="PEPTIDOGLYCAN RECOGNITION PROTEIN"/>
    <property type="match status" value="1"/>
</dbReference>
<feature type="signal peptide" evidence="3">
    <location>
        <begin position="1"/>
        <end position="37"/>
    </location>
</feature>
<evidence type="ECO:0008006" key="8">
    <source>
        <dbReference type="Google" id="ProtNLM"/>
    </source>
</evidence>
<proteinExistence type="inferred from homology"/>
<dbReference type="GO" id="GO:0008270">
    <property type="term" value="F:zinc ion binding"/>
    <property type="evidence" value="ECO:0007669"/>
    <property type="project" value="InterPro"/>
</dbReference>
<evidence type="ECO:0000256" key="2">
    <source>
        <dbReference type="ARBA" id="ARBA00022859"/>
    </source>
</evidence>
<feature type="domain" description="N-acetylmuramoyl-L-alanine amidase" evidence="4">
    <location>
        <begin position="204"/>
        <end position="343"/>
    </location>
</feature>
<dbReference type="SMART" id="SM00644">
    <property type="entry name" value="Ami_2"/>
    <property type="match status" value="2"/>
</dbReference>
<reference evidence="6" key="1">
    <citation type="submission" date="2025-08" db="UniProtKB">
        <authorList>
            <consortium name="Ensembl"/>
        </authorList>
    </citation>
    <scope>IDENTIFICATION</scope>
</reference>
<dbReference type="FunFam" id="3.40.80.10:FF:000001">
    <property type="entry name" value="Peptidoglycan recognition protein 1"/>
    <property type="match status" value="2"/>
</dbReference>
<dbReference type="GO" id="GO:0009253">
    <property type="term" value="P:peptidoglycan catabolic process"/>
    <property type="evidence" value="ECO:0007669"/>
    <property type="project" value="InterPro"/>
</dbReference>
<keyword evidence="2" id="KW-0391">Immunity</keyword>
<dbReference type="SMART" id="SM00701">
    <property type="entry name" value="PGRP"/>
    <property type="match status" value="2"/>
</dbReference>
<evidence type="ECO:0000259" key="5">
    <source>
        <dbReference type="SMART" id="SM00701"/>
    </source>
</evidence>
<dbReference type="SUPFAM" id="SSF55846">
    <property type="entry name" value="N-acetylmuramoyl-L-alanine amidase-like"/>
    <property type="match status" value="2"/>
</dbReference>
<dbReference type="AlphaFoldDB" id="A0A8C8SQ15"/>
<accession>A0A8C8SQ15</accession>
<dbReference type="InterPro" id="IPR006619">
    <property type="entry name" value="PGRP_domain_met/bac"/>
</dbReference>
<feature type="chain" id="PRO_5034903251" description="Peptidoglycan recognition protein 3" evidence="3">
    <location>
        <begin position="38"/>
        <end position="355"/>
    </location>
</feature>
<dbReference type="PANTHER" id="PTHR11022:SF12">
    <property type="entry name" value="PEPTIDOGLYCAN RECOGNITION PROTEIN 3"/>
    <property type="match status" value="1"/>
</dbReference>
<name>A0A8C8SQ15_9SAUR</name>
<dbReference type="Gene3D" id="3.40.80.10">
    <property type="entry name" value="Peptidoglycan recognition protein-like"/>
    <property type="match status" value="2"/>
</dbReference>
<keyword evidence="3" id="KW-0732">Signal</keyword>
<evidence type="ECO:0000313" key="7">
    <source>
        <dbReference type="Proteomes" id="UP000694393"/>
    </source>
</evidence>
<evidence type="ECO:0000313" key="6">
    <source>
        <dbReference type="Ensembl" id="ENSPCEP00000023931.1"/>
    </source>
</evidence>
<dbReference type="GO" id="GO:0002376">
    <property type="term" value="P:immune system process"/>
    <property type="evidence" value="ECO:0007669"/>
    <property type="project" value="UniProtKB-KW"/>
</dbReference>
<evidence type="ECO:0000256" key="3">
    <source>
        <dbReference type="SAM" id="SignalP"/>
    </source>
</evidence>
<keyword evidence="7" id="KW-1185">Reference proteome</keyword>
<dbReference type="InterPro" id="IPR002502">
    <property type="entry name" value="Amidase_domain"/>
</dbReference>
<feature type="domain" description="Peptidoglycan recognition protein family" evidence="5">
    <location>
        <begin position="39"/>
        <end position="181"/>
    </location>
</feature>
<dbReference type="GO" id="GO:0008745">
    <property type="term" value="F:N-acetylmuramoyl-L-alanine amidase activity"/>
    <property type="evidence" value="ECO:0007669"/>
    <property type="project" value="InterPro"/>
</dbReference>
<dbReference type="InterPro" id="IPR015510">
    <property type="entry name" value="PGRP"/>
</dbReference>
<dbReference type="InterPro" id="IPR036505">
    <property type="entry name" value="Amidase/PGRP_sf"/>
</dbReference>